<dbReference type="STRING" id="927083.DB32_006483"/>
<accession>A0A0F6SGV1</accession>
<gene>
    <name evidence="3" type="ORF">DB32_006483</name>
</gene>
<keyword evidence="2" id="KW-0812">Transmembrane</keyword>
<evidence type="ECO:0000256" key="1">
    <source>
        <dbReference type="SAM" id="MobiDB-lite"/>
    </source>
</evidence>
<dbReference type="GO" id="GO:0005886">
    <property type="term" value="C:plasma membrane"/>
    <property type="evidence" value="ECO:0007669"/>
    <property type="project" value="TreeGrafter"/>
</dbReference>
<dbReference type="GO" id="GO:0090313">
    <property type="term" value="P:regulation of protein targeting to membrane"/>
    <property type="evidence" value="ECO:0007669"/>
    <property type="project" value="TreeGrafter"/>
</dbReference>
<evidence type="ECO:0000256" key="2">
    <source>
        <dbReference type="SAM" id="Phobius"/>
    </source>
</evidence>
<keyword evidence="4" id="KW-1185">Reference proteome</keyword>
<sequence length="472" mass="53867">MASTLLWASRMQADTSNPELHFEAGRTERRGAPGHPRLRRAGRFGARLATRTGKVILALIVLLIAARIALPYVVEHVLNERLARLEGYYGHIDDVDMALWRGAYRIEGLRIVKTGGEQPEPFFTTPEIDISVEWEALLDGKVVAEIVVVRPVLNFIVQGGGVQEQTGEENDWRATVDDLVPLTINRFVVRDGEVHYRDYGASPRVDLRADRMQVLARGLSNVRREGEDLPAHVHLESRVQRSGSLVTDVRLDPWQEQPTFDLDLRLRDLPARELNPMLRAYAGVDAEGGTTFLYSEIHAREGRFRGYVKPMAEGLSLFELGEEGDFFDVLGDAIMQLVAEVFENQGEDRLAIEVPVSGTFESPEVDPWAVVGSVLRNAFVEAIQHGLANPGDWTTAEEARAQRREEREQRREEARERRDEAQQQAQERREEAQERAEERREEARERREEAQQRAEERREEARERAEERREEG</sequence>
<dbReference type="PANTHER" id="PTHR30441">
    <property type="entry name" value="DUF748 DOMAIN-CONTAINING PROTEIN"/>
    <property type="match status" value="1"/>
</dbReference>
<keyword evidence="2" id="KW-1133">Transmembrane helix</keyword>
<dbReference type="Proteomes" id="UP000034883">
    <property type="component" value="Chromosome"/>
</dbReference>
<evidence type="ECO:0000313" key="3">
    <source>
        <dbReference type="EMBL" id="AKF09334.1"/>
    </source>
</evidence>
<feature type="transmembrane region" description="Helical" evidence="2">
    <location>
        <begin position="55"/>
        <end position="74"/>
    </location>
</feature>
<organism evidence="3 4">
    <name type="scientific">Sandaracinus amylolyticus</name>
    <dbReference type="NCBI Taxonomy" id="927083"/>
    <lineage>
        <taxon>Bacteria</taxon>
        <taxon>Pseudomonadati</taxon>
        <taxon>Myxococcota</taxon>
        <taxon>Polyangia</taxon>
        <taxon>Polyangiales</taxon>
        <taxon>Sandaracinaceae</taxon>
        <taxon>Sandaracinus</taxon>
    </lineage>
</organism>
<evidence type="ECO:0008006" key="5">
    <source>
        <dbReference type="Google" id="ProtNLM"/>
    </source>
</evidence>
<dbReference type="PANTHER" id="PTHR30441:SF4">
    <property type="entry name" value="PROTEIN ASMA"/>
    <property type="match status" value="1"/>
</dbReference>
<dbReference type="InterPro" id="IPR052894">
    <property type="entry name" value="AsmA-related"/>
</dbReference>
<dbReference type="AlphaFoldDB" id="A0A0F6SGV1"/>
<dbReference type="InterPro" id="IPR008023">
    <property type="entry name" value="DUF748"/>
</dbReference>
<keyword evidence="2" id="KW-0472">Membrane</keyword>
<protein>
    <recommendedName>
        <fullName evidence="5">DUF748 domain-containing protein</fullName>
    </recommendedName>
</protein>
<feature type="region of interest" description="Disordered" evidence="1">
    <location>
        <begin position="390"/>
        <end position="472"/>
    </location>
</feature>
<dbReference type="Pfam" id="PF05359">
    <property type="entry name" value="DUF748"/>
    <property type="match status" value="1"/>
</dbReference>
<evidence type="ECO:0000313" key="4">
    <source>
        <dbReference type="Proteomes" id="UP000034883"/>
    </source>
</evidence>
<dbReference type="KEGG" id="samy:DB32_006483"/>
<reference evidence="3 4" key="1">
    <citation type="submission" date="2015-03" db="EMBL/GenBank/DDBJ databases">
        <title>Genome assembly of Sandaracinus amylolyticus DSM 53668.</title>
        <authorList>
            <person name="Sharma G."/>
            <person name="Subramanian S."/>
        </authorList>
    </citation>
    <scope>NUCLEOTIDE SEQUENCE [LARGE SCALE GENOMIC DNA]</scope>
    <source>
        <strain evidence="3 4">DSM 53668</strain>
    </source>
</reference>
<dbReference type="EMBL" id="CP011125">
    <property type="protein sequence ID" value="AKF09334.1"/>
    <property type="molecule type" value="Genomic_DNA"/>
</dbReference>
<proteinExistence type="predicted"/>
<name>A0A0F6SGV1_9BACT</name>
<feature type="compositionally biased region" description="Basic and acidic residues" evidence="1">
    <location>
        <begin position="397"/>
        <end position="472"/>
    </location>
</feature>